<accession>A0A2H0LW72</accession>
<organism evidence="1 2">
    <name type="scientific">Candidatus Ghiorseimicrobium undicola</name>
    <dbReference type="NCBI Taxonomy" id="1974746"/>
    <lineage>
        <taxon>Bacteria</taxon>
        <taxon>Pseudomonadati</taxon>
        <taxon>Candidatus Omnitrophota</taxon>
        <taxon>Candidatus Ghiorseimicrobium</taxon>
    </lineage>
</organism>
<evidence type="ECO:0000313" key="1">
    <source>
        <dbReference type="EMBL" id="PIQ88673.1"/>
    </source>
</evidence>
<dbReference type="AlphaFoldDB" id="A0A2H0LW72"/>
<dbReference type="EMBL" id="PCWA01000092">
    <property type="protein sequence ID" value="PIQ88673.1"/>
    <property type="molecule type" value="Genomic_DNA"/>
</dbReference>
<protein>
    <submittedName>
        <fullName evidence="1">Uncharacterized protein</fullName>
    </submittedName>
</protein>
<comment type="caution">
    <text evidence="1">The sequence shown here is derived from an EMBL/GenBank/DDBJ whole genome shotgun (WGS) entry which is preliminary data.</text>
</comment>
<proteinExistence type="predicted"/>
<name>A0A2H0LW72_9BACT</name>
<reference evidence="1 2" key="1">
    <citation type="submission" date="2017-09" db="EMBL/GenBank/DDBJ databases">
        <title>Depth-based differentiation of microbial function through sediment-hosted aquifers and enrichment of novel symbionts in the deep terrestrial subsurface.</title>
        <authorList>
            <person name="Probst A.J."/>
            <person name="Ladd B."/>
            <person name="Jarett J.K."/>
            <person name="Geller-Mcgrath D.E."/>
            <person name="Sieber C.M."/>
            <person name="Emerson J.B."/>
            <person name="Anantharaman K."/>
            <person name="Thomas B.C."/>
            <person name="Malmstrom R."/>
            <person name="Stieglmeier M."/>
            <person name="Klingl A."/>
            <person name="Woyke T."/>
            <person name="Ryan C.M."/>
            <person name="Banfield J.F."/>
        </authorList>
    </citation>
    <scope>NUCLEOTIDE SEQUENCE [LARGE SCALE GENOMIC DNA]</scope>
    <source>
        <strain evidence="1">CG11_big_fil_rev_8_21_14_0_20_42_13</strain>
    </source>
</reference>
<sequence length="232" mass="26325">MIRKNAKLLFIIFFSLICHLCFFIPSEINFASSNHNFNYPGIHFLGGIIDSSDFSDMGNPVSSFSAGYKEKPPLILSGQNLEDNILYKLSKLNLLTQDRLYMAGAGKKNAPYSKLFFLNIKKPQFSYAANVDRAINFSGFEITDSKKYGYGLTAPEYKLKNPFFYKELFLSAIEAEFLILPQSRIAVVRKIVSSGDFEADIFAIKSMRRKLYLRGGMRDSSFEKALITFSDD</sequence>
<evidence type="ECO:0000313" key="2">
    <source>
        <dbReference type="Proteomes" id="UP000229641"/>
    </source>
</evidence>
<gene>
    <name evidence="1" type="ORF">COV72_07025</name>
</gene>
<dbReference type="Proteomes" id="UP000229641">
    <property type="component" value="Unassembled WGS sequence"/>
</dbReference>